<gene>
    <name evidence="2" type="ORF">NRB20_51090</name>
</gene>
<dbReference type="EMBL" id="WEGK01000012">
    <property type="protein sequence ID" value="MQY21996.1"/>
    <property type="molecule type" value="Genomic_DNA"/>
</dbReference>
<name>A0A7K0D8A8_9NOCA</name>
<dbReference type="InterPro" id="IPR052526">
    <property type="entry name" value="HTH-type_Bedaq_tolerance"/>
</dbReference>
<dbReference type="AlphaFoldDB" id="A0A7K0D8A8"/>
<protein>
    <submittedName>
        <fullName evidence="2">Putative HTH-type transcriptional regulator</fullName>
    </submittedName>
</protein>
<dbReference type="InterPro" id="IPR000835">
    <property type="entry name" value="HTH_MarR-typ"/>
</dbReference>
<feature type="domain" description="HTH marR-type" evidence="1">
    <location>
        <begin position="12"/>
        <end position="151"/>
    </location>
</feature>
<dbReference type="Gene3D" id="1.10.287.100">
    <property type="match status" value="1"/>
</dbReference>
<comment type="caution">
    <text evidence="2">The sequence shown here is derived from an EMBL/GenBank/DDBJ whole genome shotgun (WGS) entry which is preliminary data.</text>
</comment>
<dbReference type="Gene3D" id="1.10.10.10">
    <property type="entry name" value="Winged helix-like DNA-binding domain superfamily/Winged helix DNA-binding domain"/>
    <property type="match status" value="1"/>
</dbReference>
<dbReference type="PROSITE" id="PS50995">
    <property type="entry name" value="HTH_MARR_2"/>
    <property type="match status" value="1"/>
</dbReference>
<dbReference type="SMART" id="SM00347">
    <property type="entry name" value="HTH_MARR"/>
    <property type="match status" value="1"/>
</dbReference>
<sequence>MDQTPGDVSESAVRASRELRTAVGRLRRRLNELADNRELTPTQTAVLSRLGKQGDASASELAAAERVRPQSMAATLAVLDERGLIHRRPDPRDGRKQLVSLSPAGRAIFEDRSRSGQEWLARQLEDNFTEAERTTILEAAALMERLIQLDS</sequence>
<evidence type="ECO:0000313" key="3">
    <source>
        <dbReference type="Proteomes" id="UP000438448"/>
    </source>
</evidence>
<dbReference type="RefSeq" id="WP_153413257.1">
    <property type="nucleotide sequence ID" value="NZ_WEGK01000012.1"/>
</dbReference>
<dbReference type="Pfam" id="PF01047">
    <property type="entry name" value="MarR"/>
    <property type="match status" value="1"/>
</dbReference>
<dbReference type="PANTHER" id="PTHR39515:SF2">
    <property type="entry name" value="HTH-TYPE TRANSCRIPTIONAL REGULATOR RV0880"/>
    <property type="match status" value="1"/>
</dbReference>
<dbReference type="InterPro" id="IPR036388">
    <property type="entry name" value="WH-like_DNA-bd_sf"/>
</dbReference>
<reference evidence="2 3" key="1">
    <citation type="submission" date="2019-10" db="EMBL/GenBank/DDBJ databases">
        <title>Nocardia macrotermitis sp. nov. and Nocardia aurantia sp. nov., isolated from the gut of fungus growing-termite Macrotermes natalensis.</title>
        <authorList>
            <person name="Benndorf R."/>
            <person name="Schwitalla J."/>
            <person name="Martin K."/>
            <person name="De Beer W."/>
            <person name="Kaster A.-K."/>
            <person name="Vollmers J."/>
            <person name="Poulsen M."/>
            <person name="Beemelmanns C."/>
        </authorList>
    </citation>
    <scope>NUCLEOTIDE SEQUENCE [LARGE SCALE GENOMIC DNA]</scope>
    <source>
        <strain evidence="2 3">RB20</strain>
    </source>
</reference>
<dbReference type="SUPFAM" id="SSF46785">
    <property type="entry name" value="Winged helix' DNA-binding domain"/>
    <property type="match status" value="1"/>
</dbReference>
<organism evidence="2 3">
    <name type="scientific">Nocardia macrotermitis</name>
    <dbReference type="NCBI Taxonomy" id="2585198"/>
    <lineage>
        <taxon>Bacteria</taxon>
        <taxon>Bacillati</taxon>
        <taxon>Actinomycetota</taxon>
        <taxon>Actinomycetes</taxon>
        <taxon>Mycobacteriales</taxon>
        <taxon>Nocardiaceae</taxon>
        <taxon>Nocardia</taxon>
    </lineage>
</organism>
<evidence type="ECO:0000313" key="2">
    <source>
        <dbReference type="EMBL" id="MQY21996.1"/>
    </source>
</evidence>
<dbReference type="GO" id="GO:0003700">
    <property type="term" value="F:DNA-binding transcription factor activity"/>
    <property type="evidence" value="ECO:0007669"/>
    <property type="project" value="InterPro"/>
</dbReference>
<keyword evidence="3" id="KW-1185">Reference proteome</keyword>
<accession>A0A7K0D8A8</accession>
<dbReference type="OrthoDB" id="3215377at2"/>
<dbReference type="Proteomes" id="UP000438448">
    <property type="component" value="Unassembled WGS sequence"/>
</dbReference>
<dbReference type="PANTHER" id="PTHR39515">
    <property type="entry name" value="CONSERVED PROTEIN"/>
    <property type="match status" value="1"/>
</dbReference>
<proteinExistence type="predicted"/>
<evidence type="ECO:0000259" key="1">
    <source>
        <dbReference type="PROSITE" id="PS50995"/>
    </source>
</evidence>
<dbReference type="InterPro" id="IPR036390">
    <property type="entry name" value="WH_DNA-bd_sf"/>
</dbReference>